<keyword evidence="4" id="KW-1185">Reference proteome</keyword>
<keyword evidence="1" id="KW-0175">Coiled coil</keyword>
<name>A0A1A9QEU7_9MOLU</name>
<dbReference type="AlphaFoldDB" id="A0A1A9QEU7"/>
<evidence type="ECO:0000313" key="4">
    <source>
        <dbReference type="Proteomes" id="UP000077623"/>
    </source>
</evidence>
<feature type="transmembrane region" description="Helical" evidence="2">
    <location>
        <begin position="17"/>
        <end position="39"/>
    </location>
</feature>
<reference evidence="4" key="1">
    <citation type="submission" date="2016-04" db="EMBL/GenBank/DDBJ databases">
        <authorList>
            <person name="Quiroz-Castaneda R.E."/>
            <person name="Martinez-Ocampo F."/>
        </authorList>
    </citation>
    <scope>NUCLEOTIDE SEQUENCE [LARGE SCALE GENOMIC DNA]</scope>
    <source>
        <strain evidence="4">INIFAP01</strain>
    </source>
</reference>
<protein>
    <submittedName>
        <fullName evidence="3">Uncharacterized protein</fullName>
    </submittedName>
</protein>
<feature type="coiled-coil region" evidence="1">
    <location>
        <begin position="78"/>
        <end position="112"/>
    </location>
</feature>
<dbReference type="EMBL" id="LWUJ01000011">
    <property type="protein sequence ID" value="OAL10210.1"/>
    <property type="molecule type" value="Genomic_DNA"/>
</dbReference>
<accession>A0A1A9QEU7</accession>
<organism evidence="3 4">
    <name type="scientific">Candidatus Mycoplasma haematobovis</name>
    <dbReference type="NCBI Taxonomy" id="432608"/>
    <lineage>
        <taxon>Bacteria</taxon>
        <taxon>Bacillati</taxon>
        <taxon>Mycoplasmatota</taxon>
        <taxon>Mollicutes</taxon>
        <taxon>Mycoplasmataceae</taxon>
        <taxon>Mycoplasma</taxon>
    </lineage>
</organism>
<evidence type="ECO:0000256" key="1">
    <source>
        <dbReference type="SAM" id="Coils"/>
    </source>
</evidence>
<evidence type="ECO:0000313" key="3">
    <source>
        <dbReference type="EMBL" id="OAL10210.1"/>
    </source>
</evidence>
<gene>
    <name evidence="3" type="ORF">A6V39_02060</name>
</gene>
<keyword evidence="2" id="KW-0812">Transmembrane</keyword>
<keyword evidence="2" id="KW-1133">Transmembrane helix</keyword>
<dbReference type="Proteomes" id="UP000077623">
    <property type="component" value="Unassembled WGS sequence"/>
</dbReference>
<keyword evidence="2" id="KW-0472">Membrane</keyword>
<proteinExistence type="predicted"/>
<evidence type="ECO:0000256" key="2">
    <source>
        <dbReference type="SAM" id="Phobius"/>
    </source>
</evidence>
<dbReference type="RefSeq" id="WP_187150058.1">
    <property type="nucleotide sequence ID" value="NZ_LWUJ01000011.1"/>
</dbReference>
<sequence>MEDIPALPSLRFPWKKVFATIISIVLGVTSIVGTTITLTKNNEISNISRDKRKQRLNKDIATLRRQTQIYTRTAEGQRAQLREVEDVLLRNRNNLQAQVARALKEAEEREKN</sequence>
<comment type="caution">
    <text evidence="3">The sequence shown here is derived from an EMBL/GenBank/DDBJ whole genome shotgun (WGS) entry which is preliminary data.</text>
</comment>